<dbReference type="EMBL" id="JAHRIN010054016">
    <property type="protein sequence ID" value="MEQ2210658.1"/>
    <property type="molecule type" value="Genomic_DNA"/>
</dbReference>
<evidence type="ECO:0000313" key="2">
    <source>
        <dbReference type="EMBL" id="MEQ2210658.1"/>
    </source>
</evidence>
<feature type="compositionally biased region" description="Pro residues" evidence="1">
    <location>
        <begin position="39"/>
        <end position="48"/>
    </location>
</feature>
<gene>
    <name evidence="2" type="ORF">XENOCAPTIV_017312</name>
</gene>
<organism evidence="2 3">
    <name type="scientific">Xenoophorus captivus</name>
    <dbReference type="NCBI Taxonomy" id="1517983"/>
    <lineage>
        <taxon>Eukaryota</taxon>
        <taxon>Metazoa</taxon>
        <taxon>Chordata</taxon>
        <taxon>Craniata</taxon>
        <taxon>Vertebrata</taxon>
        <taxon>Euteleostomi</taxon>
        <taxon>Actinopterygii</taxon>
        <taxon>Neopterygii</taxon>
        <taxon>Teleostei</taxon>
        <taxon>Neoteleostei</taxon>
        <taxon>Acanthomorphata</taxon>
        <taxon>Ovalentaria</taxon>
        <taxon>Atherinomorphae</taxon>
        <taxon>Cyprinodontiformes</taxon>
        <taxon>Goodeidae</taxon>
        <taxon>Xenoophorus</taxon>
    </lineage>
</organism>
<accession>A0ABV0RSU6</accession>
<dbReference type="Proteomes" id="UP001434883">
    <property type="component" value="Unassembled WGS sequence"/>
</dbReference>
<feature type="region of interest" description="Disordered" evidence="1">
    <location>
        <begin position="17"/>
        <end position="58"/>
    </location>
</feature>
<feature type="region of interest" description="Disordered" evidence="1">
    <location>
        <begin position="94"/>
        <end position="117"/>
    </location>
</feature>
<proteinExistence type="predicted"/>
<evidence type="ECO:0000256" key="1">
    <source>
        <dbReference type="SAM" id="MobiDB-lite"/>
    </source>
</evidence>
<name>A0ABV0RSU6_9TELE</name>
<evidence type="ECO:0000313" key="3">
    <source>
        <dbReference type="Proteomes" id="UP001434883"/>
    </source>
</evidence>
<sequence length="117" mass="12692">MRLMENPAPTVRLVPSRGWMGLVGGKTGEQKETPRTPTVLPPQWLPPGDPEEVEGRKGGEVVRNERLVTDKRPGHPGAVLRTIAFPVDKILPTATPPTGVHNPSDRIEWVPQSIPGG</sequence>
<reference evidence="2 3" key="1">
    <citation type="submission" date="2021-06" db="EMBL/GenBank/DDBJ databases">
        <authorList>
            <person name="Palmer J.M."/>
        </authorList>
    </citation>
    <scope>NUCLEOTIDE SEQUENCE [LARGE SCALE GENOMIC DNA]</scope>
    <source>
        <strain evidence="2 3">XC_2019</strain>
        <tissue evidence="2">Muscle</tissue>
    </source>
</reference>
<protein>
    <submittedName>
        <fullName evidence="2">Uncharacterized protein</fullName>
    </submittedName>
</protein>
<comment type="caution">
    <text evidence="2">The sequence shown here is derived from an EMBL/GenBank/DDBJ whole genome shotgun (WGS) entry which is preliminary data.</text>
</comment>
<keyword evidence="3" id="KW-1185">Reference proteome</keyword>